<reference evidence="2 3" key="1">
    <citation type="submission" date="2013-12" db="EMBL/GenBank/DDBJ databases">
        <title>Draft genome of the parsitic nematode Ancylostoma duodenale.</title>
        <authorList>
            <person name="Mitreva M."/>
        </authorList>
    </citation>
    <scope>NUCLEOTIDE SEQUENCE [LARGE SCALE GENOMIC DNA]</scope>
    <source>
        <strain evidence="2 3">Zhejiang</strain>
    </source>
</reference>
<protein>
    <submittedName>
        <fullName evidence="2">Uncharacterized protein</fullName>
    </submittedName>
</protein>
<sequence length="98" mass="10563">MARRISVLQGTVPTHGMIRDTTGSGSLHGAFGPGTEDGYRHLVDDSDGHRGHAGSGGATPRVRRRRPSDQQDGDGSRPEAFLKPRTLRASHARTSHRL</sequence>
<name>A0A0C2CDV4_9BILA</name>
<organism evidence="2 3">
    <name type="scientific">Ancylostoma duodenale</name>
    <dbReference type="NCBI Taxonomy" id="51022"/>
    <lineage>
        <taxon>Eukaryota</taxon>
        <taxon>Metazoa</taxon>
        <taxon>Ecdysozoa</taxon>
        <taxon>Nematoda</taxon>
        <taxon>Chromadorea</taxon>
        <taxon>Rhabditida</taxon>
        <taxon>Rhabditina</taxon>
        <taxon>Rhabditomorpha</taxon>
        <taxon>Strongyloidea</taxon>
        <taxon>Ancylostomatidae</taxon>
        <taxon>Ancylostomatinae</taxon>
        <taxon>Ancylostoma</taxon>
    </lineage>
</organism>
<gene>
    <name evidence="2" type="ORF">ANCDUO_15344</name>
</gene>
<feature type="compositionally biased region" description="Basic and acidic residues" evidence="1">
    <location>
        <begin position="37"/>
        <end position="50"/>
    </location>
</feature>
<accession>A0A0C2CDV4</accession>
<evidence type="ECO:0000313" key="2">
    <source>
        <dbReference type="EMBL" id="KIH54508.1"/>
    </source>
</evidence>
<evidence type="ECO:0000256" key="1">
    <source>
        <dbReference type="SAM" id="MobiDB-lite"/>
    </source>
</evidence>
<keyword evidence="3" id="KW-1185">Reference proteome</keyword>
<dbReference type="Proteomes" id="UP000054047">
    <property type="component" value="Unassembled WGS sequence"/>
</dbReference>
<feature type="region of interest" description="Disordered" evidence="1">
    <location>
        <begin position="1"/>
        <end position="98"/>
    </location>
</feature>
<evidence type="ECO:0000313" key="3">
    <source>
        <dbReference type="Proteomes" id="UP000054047"/>
    </source>
</evidence>
<feature type="compositionally biased region" description="Basic residues" evidence="1">
    <location>
        <begin position="85"/>
        <end position="98"/>
    </location>
</feature>
<dbReference type="EMBL" id="KN738979">
    <property type="protein sequence ID" value="KIH54508.1"/>
    <property type="molecule type" value="Genomic_DNA"/>
</dbReference>
<dbReference type="AlphaFoldDB" id="A0A0C2CDV4"/>
<proteinExistence type="predicted"/>